<evidence type="ECO:0000313" key="1">
    <source>
        <dbReference type="EMBL" id="KAH7953243.1"/>
    </source>
</evidence>
<reference evidence="1" key="1">
    <citation type="submission" date="2020-05" db="EMBL/GenBank/DDBJ databases">
        <title>Large-scale comparative analyses of tick genomes elucidate their genetic diversity and vector capacities.</title>
        <authorList>
            <person name="Jia N."/>
            <person name="Wang J."/>
            <person name="Shi W."/>
            <person name="Du L."/>
            <person name="Sun Y."/>
            <person name="Zhan W."/>
            <person name="Jiang J."/>
            <person name="Wang Q."/>
            <person name="Zhang B."/>
            <person name="Ji P."/>
            <person name="Sakyi L.B."/>
            <person name="Cui X."/>
            <person name="Yuan T."/>
            <person name="Jiang B."/>
            <person name="Yang W."/>
            <person name="Lam T.T.-Y."/>
            <person name="Chang Q."/>
            <person name="Ding S."/>
            <person name="Wang X."/>
            <person name="Zhu J."/>
            <person name="Ruan X."/>
            <person name="Zhao L."/>
            <person name="Wei J."/>
            <person name="Que T."/>
            <person name="Du C."/>
            <person name="Cheng J."/>
            <person name="Dai P."/>
            <person name="Han X."/>
            <person name="Huang E."/>
            <person name="Gao Y."/>
            <person name="Liu J."/>
            <person name="Shao H."/>
            <person name="Ye R."/>
            <person name="Li L."/>
            <person name="Wei W."/>
            <person name="Wang X."/>
            <person name="Wang C."/>
            <person name="Yang T."/>
            <person name="Huo Q."/>
            <person name="Li W."/>
            <person name="Guo W."/>
            <person name="Chen H."/>
            <person name="Zhou L."/>
            <person name="Ni X."/>
            <person name="Tian J."/>
            <person name="Zhou Y."/>
            <person name="Sheng Y."/>
            <person name="Liu T."/>
            <person name="Pan Y."/>
            <person name="Xia L."/>
            <person name="Li J."/>
            <person name="Zhao F."/>
            <person name="Cao W."/>
        </authorList>
    </citation>
    <scope>NUCLEOTIDE SEQUENCE</scope>
    <source>
        <strain evidence="1">Dsil-2018</strain>
    </source>
</reference>
<gene>
    <name evidence="1" type="ORF">HPB49_006407</name>
</gene>
<protein>
    <submittedName>
        <fullName evidence="1">Uncharacterized protein</fullName>
    </submittedName>
</protein>
<evidence type="ECO:0000313" key="2">
    <source>
        <dbReference type="Proteomes" id="UP000821865"/>
    </source>
</evidence>
<sequence length="71" mass="8102">MPVQVIMSFITNKVTLRRTASSKGCLLRFIPMVLGPKVPEGNEDWEMLLQFREITDIIFAPEIPAERICIP</sequence>
<proteinExistence type="predicted"/>
<organism evidence="1 2">
    <name type="scientific">Dermacentor silvarum</name>
    <name type="common">Tick</name>
    <dbReference type="NCBI Taxonomy" id="543639"/>
    <lineage>
        <taxon>Eukaryota</taxon>
        <taxon>Metazoa</taxon>
        <taxon>Ecdysozoa</taxon>
        <taxon>Arthropoda</taxon>
        <taxon>Chelicerata</taxon>
        <taxon>Arachnida</taxon>
        <taxon>Acari</taxon>
        <taxon>Parasitiformes</taxon>
        <taxon>Ixodida</taxon>
        <taxon>Ixodoidea</taxon>
        <taxon>Ixodidae</taxon>
        <taxon>Rhipicephalinae</taxon>
        <taxon>Dermacentor</taxon>
    </lineage>
</organism>
<comment type="caution">
    <text evidence="1">The sequence shown here is derived from an EMBL/GenBank/DDBJ whole genome shotgun (WGS) entry which is preliminary data.</text>
</comment>
<accession>A0ACB8CVF1</accession>
<keyword evidence="2" id="KW-1185">Reference proteome</keyword>
<dbReference type="EMBL" id="CM023473">
    <property type="protein sequence ID" value="KAH7953243.1"/>
    <property type="molecule type" value="Genomic_DNA"/>
</dbReference>
<dbReference type="Proteomes" id="UP000821865">
    <property type="component" value="Chromosome 4"/>
</dbReference>
<name>A0ACB8CVF1_DERSI</name>